<name>A0ABS0TAV4_9STAP</name>
<evidence type="ECO:0000259" key="4">
    <source>
        <dbReference type="Pfam" id="PF22381"/>
    </source>
</evidence>
<dbReference type="InterPro" id="IPR036388">
    <property type="entry name" value="WH-like_DNA-bd_sf"/>
</dbReference>
<dbReference type="InterPro" id="IPR055166">
    <property type="entry name" value="Transc_reg_Sar_Rot_HTH"/>
</dbReference>
<dbReference type="NCBIfam" id="TIGR01889">
    <property type="entry name" value="Staph_reg_Sar"/>
    <property type="match status" value="1"/>
</dbReference>
<feature type="domain" description="Transcriptional regulator SarA/SarZ/Rot-like helix-turn-helix" evidence="4">
    <location>
        <begin position="25"/>
        <end position="107"/>
    </location>
</feature>
<dbReference type="Proteomes" id="UP000751852">
    <property type="component" value="Unassembled WGS sequence"/>
</dbReference>
<keyword evidence="1" id="KW-0805">Transcription regulation</keyword>
<dbReference type="RefSeq" id="WP_198618454.1">
    <property type="nucleotide sequence ID" value="NZ_JABANU010000023.1"/>
</dbReference>
<dbReference type="InterPro" id="IPR036390">
    <property type="entry name" value="WH_DNA-bd_sf"/>
</dbReference>
<keyword evidence="3" id="KW-0804">Transcription</keyword>
<accession>A0ABS0TAV4</accession>
<gene>
    <name evidence="5" type="ORF">HHH54_08720</name>
</gene>
<dbReference type="EMBL" id="JABANU010000023">
    <property type="protein sequence ID" value="MBI5975680.1"/>
    <property type="molecule type" value="Genomic_DNA"/>
</dbReference>
<keyword evidence="2" id="KW-0238">DNA-binding</keyword>
<evidence type="ECO:0000313" key="5">
    <source>
        <dbReference type="EMBL" id="MBI5975680.1"/>
    </source>
</evidence>
<evidence type="ECO:0000256" key="3">
    <source>
        <dbReference type="ARBA" id="ARBA00023163"/>
    </source>
</evidence>
<keyword evidence="6" id="KW-1185">Reference proteome</keyword>
<reference evidence="5 6" key="1">
    <citation type="submission" date="2020-04" db="EMBL/GenBank/DDBJ databases">
        <title>Staphylococcus species from domestic dog.</title>
        <authorList>
            <person name="Paterson G.K."/>
        </authorList>
    </citation>
    <scope>NUCLEOTIDE SEQUENCE [LARGE SCALE GENOMIC DNA]</scope>
    <source>
        <strain evidence="5 6">H16/1A</strain>
    </source>
</reference>
<dbReference type="SUPFAM" id="SSF46785">
    <property type="entry name" value="Winged helix' DNA-binding domain"/>
    <property type="match status" value="1"/>
</dbReference>
<evidence type="ECO:0000256" key="2">
    <source>
        <dbReference type="ARBA" id="ARBA00023125"/>
    </source>
</evidence>
<proteinExistence type="predicted"/>
<sequence length="133" mass="15883">MSVEHDSKIEGLMFLSDLEKEIQSIFNAIEVKYKLPKEEFLILLTLWSKGAMTLKEMDQYVHVKSYKRTRTFNHLVEMKWIIKERPLDDERTVSIYFNQDKQEDKEDVIRFAYSLIKDKESKLKSLFDSIIQG</sequence>
<dbReference type="InterPro" id="IPR010166">
    <property type="entry name" value="SarA/Rot_dom"/>
</dbReference>
<comment type="caution">
    <text evidence="5">The sequence shown here is derived from an EMBL/GenBank/DDBJ whole genome shotgun (WGS) entry which is preliminary data.</text>
</comment>
<protein>
    <submittedName>
        <fullName evidence="5">MarR family transcriptional regulator</fullName>
    </submittedName>
</protein>
<evidence type="ECO:0000256" key="1">
    <source>
        <dbReference type="ARBA" id="ARBA00023015"/>
    </source>
</evidence>
<organism evidence="5 6">
    <name type="scientific">Staphylococcus canis</name>
    <dbReference type="NCBI Taxonomy" id="2724942"/>
    <lineage>
        <taxon>Bacteria</taxon>
        <taxon>Bacillati</taxon>
        <taxon>Bacillota</taxon>
        <taxon>Bacilli</taxon>
        <taxon>Bacillales</taxon>
        <taxon>Staphylococcaceae</taxon>
        <taxon>Staphylococcus</taxon>
    </lineage>
</organism>
<dbReference type="Pfam" id="PF22381">
    <property type="entry name" value="Staph_reg_Sar_Rot"/>
    <property type="match status" value="1"/>
</dbReference>
<evidence type="ECO:0000313" key="6">
    <source>
        <dbReference type="Proteomes" id="UP000751852"/>
    </source>
</evidence>
<dbReference type="Gene3D" id="1.10.10.10">
    <property type="entry name" value="Winged helix-like DNA-binding domain superfamily/Winged helix DNA-binding domain"/>
    <property type="match status" value="1"/>
</dbReference>